<protein>
    <submittedName>
        <fullName evidence="8">TROVE domain protein</fullName>
    </submittedName>
</protein>
<sequence length="344" mass="37866">MPSRRASARALAEFDEYQLAKYRRDTAELKLVDAVNLLHPPHSEPLRKLMRGDLAPAATWETKLTQAGARGENEEEVAELKSAAWEELIASRKLGYFALLRNLRNILEQAPQCVDAALAMLVDERLIAKSLVLPFRYLTALEAVQSSKLPRASDVLPALSEAVDKSLANVPAFDGRTLIALDGSGSMNGRPLAIGSLFAAVLAKANVGATVMVFSNDADFVALNRRDSTLTLTREIARHAPGGGTNFHAIFQRTTCAYDRIVILSDMQGWMGHQAPTDTFAAYKQRTGCDPHVFSFDLAGYGTLQFPERNVYCLAGFSDKAFQTMRFLEEDKHALVHEIEAIEL</sequence>
<keyword evidence="3" id="KW-0963">Cytoplasm</keyword>
<dbReference type="PANTHER" id="PTHR14202:SF0">
    <property type="entry name" value="RNA-BINDING PROTEIN RO60"/>
    <property type="match status" value="1"/>
</dbReference>
<dbReference type="GO" id="GO:0046872">
    <property type="term" value="F:metal ion binding"/>
    <property type="evidence" value="ECO:0007669"/>
    <property type="project" value="UniProtKB-KW"/>
</dbReference>
<feature type="domain" description="TROVE" evidence="7">
    <location>
        <begin position="1"/>
        <end position="175"/>
    </location>
</feature>
<keyword evidence="6" id="KW-0687">Ribonucleoprotein</keyword>
<dbReference type="GO" id="GO:0003723">
    <property type="term" value="F:RNA binding"/>
    <property type="evidence" value="ECO:0007669"/>
    <property type="project" value="UniProtKB-KW"/>
</dbReference>
<comment type="subcellular location">
    <subcellularLocation>
        <location evidence="1">Cytoplasm</location>
    </subcellularLocation>
</comment>
<evidence type="ECO:0000313" key="8">
    <source>
        <dbReference type="EMBL" id="EDY18771.1"/>
    </source>
</evidence>
<name>B4D4H0_9BACT</name>
<dbReference type="SUPFAM" id="SSF140864">
    <property type="entry name" value="TROVE domain-like"/>
    <property type="match status" value="1"/>
</dbReference>
<dbReference type="InterPro" id="IPR040322">
    <property type="entry name" value="TROVE2"/>
</dbReference>
<dbReference type="RefSeq" id="WP_006981133.1">
    <property type="nucleotide sequence ID" value="NZ_ABVL01000011.1"/>
</dbReference>
<evidence type="ECO:0000256" key="6">
    <source>
        <dbReference type="ARBA" id="ARBA00023274"/>
    </source>
</evidence>
<evidence type="ECO:0000256" key="5">
    <source>
        <dbReference type="ARBA" id="ARBA00022884"/>
    </source>
</evidence>
<comment type="caution">
    <text evidence="8">The sequence shown here is derived from an EMBL/GenBank/DDBJ whole genome shotgun (WGS) entry which is preliminary data.</text>
</comment>
<dbReference type="PROSITE" id="PS50988">
    <property type="entry name" value="TROVE"/>
    <property type="match status" value="1"/>
</dbReference>
<keyword evidence="4" id="KW-0479">Metal-binding</keyword>
<evidence type="ECO:0000256" key="3">
    <source>
        <dbReference type="ARBA" id="ARBA00022490"/>
    </source>
</evidence>
<dbReference type="Gene3D" id="3.40.50.410">
    <property type="entry name" value="von Willebrand factor, type A domain"/>
    <property type="match status" value="1"/>
</dbReference>
<dbReference type="PANTHER" id="PTHR14202">
    <property type="entry name" value="60 KDA RIBONUCLEOPROTEIN SSA/RO"/>
    <property type="match status" value="1"/>
</dbReference>
<dbReference type="Pfam" id="PF25045">
    <property type="entry name" value="vWA_Ro60"/>
    <property type="match status" value="1"/>
</dbReference>
<dbReference type="InterPro" id="IPR036465">
    <property type="entry name" value="vWFA_dom_sf"/>
</dbReference>
<dbReference type="GO" id="GO:1990904">
    <property type="term" value="C:ribonucleoprotein complex"/>
    <property type="evidence" value="ECO:0007669"/>
    <property type="project" value="UniProtKB-KW"/>
</dbReference>
<gene>
    <name evidence="8" type="ORF">CfE428DRAFT_3808</name>
</gene>
<dbReference type="Proteomes" id="UP000005824">
    <property type="component" value="Unassembled WGS sequence"/>
</dbReference>
<comment type="similarity">
    <text evidence="2">Belongs to the Ro 60 kDa family.</text>
</comment>
<dbReference type="Pfam" id="PF05731">
    <property type="entry name" value="TROVE"/>
    <property type="match status" value="1"/>
</dbReference>
<evidence type="ECO:0000259" key="7">
    <source>
        <dbReference type="PROSITE" id="PS50988"/>
    </source>
</evidence>
<accession>B4D4H0</accession>
<dbReference type="EMBL" id="ABVL01000011">
    <property type="protein sequence ID" value="EDY18771.1"/>
    <property type="molecule type" value="Genomic_DNA"/>
</dbReference>
<dbReference type="SUPFAM" id="SSF53300">
    <property type="entry name" value="vWA-like"/>
    <property type="match status" value="1"/>
</dbReference>
<evidence type="ECO:0000256" key="2">
    <source>
        <dbReference type="ARBA" id="ARBA00007814"/>
    </source>
</evidence>
<dbReference type="InterPro" id="IPR008858">
    <property type="entry name" value="TROVE_dom"/>
</dbReference>
<reference evidence="8 9" key="1">
    <citation type="journal article" date="2011" name="J. Bacteriol.">
        <title>Genome sequence of Chthoniobacter flavus Ellin428, an aerobic heterotrophic soil bacterium.</title>
        <authorList>
            <person name="Kant R."/>
            <person name="van Passel M.W."/>
            <person name="Palva A."/>
            <person name="Lucas S."/>
            <person name="Lapidus A."/>
            <person name="Glavina Del Rio T."/>
            <person name="Dalin E."/>
            <person name="Tice H."/>
            <person name="Bruce D."/>
            <person name="Goodwin L."/>
            <person name="Pitluck S."/>
            <person name="Larimer F.W."/>
            <person name="Land M.L."/>
            <person name="Hauser L."/>
            <person name="Sangwan P."/>
            <person name="de Vos W.M."/>
            <person name="Janssen P.H."/>
            <person name="Smidt H."/>
        </authorList>
    </citation>
    <scope>NUCLEOTIDE SEQUENCE [LARGE SCALE GENOMIC DNA]</scope>
    <source>
        <strain evidence="8 9">Ellin428</strain>
    </source>
</reference>
<dbReference type="InterPro" id="IPR056800">
    <property type="entry name" value="vWA_Ro60"/>
</dbReference>
<evidence type="ECO:0000313" key="9">
    <source>
        <dbReference type="Proteomes" id="UP000005824"/>
    </source>
</evidence>
<keyword evidence="9" id="KW-1185">Reference proteome</keyword>
<dbReference type="InterPro" id="IPR037214">
    <property type="entry name" value="TROVE_dom_sf"/>
</dbReference>
<keyword evidence="5" id="KW-0694">RNA-binding</keyword>
<organism evidence="8 9">
    <name type="scientific">Chthoniobacter flavus Ellin428</name>
    <dbReference type="NCBI Taxonomy" id="497964"/>
    <lineage>
        <taxon>Bacteria</taxon>
        <taxon>Pseudomonadati</taxon>
        <taxon>Verrucomicrobiota</taxon>
        <taxon>Spartobacteria</taxon>
        <taxon>Chthoniobacterales</taxon>
        <taxon>Chthoniobacteraceae</taxon>
        <taxon>Chthoniobacter</taxon>
    </lineage>
</organism>
<dbReference type="InParanoid" id="B4D4H0"/>
<proteinExistence type="inferred from homology"/>
<evidence type="ECO:0000256" key="1">
    <source>
        <dbReference type="ARBA" id="ARBA00004496"/>
    </source>
</evidence>
<dbReference type="AlphaFoldDB" id="B4D4H0"/>
<dbReference type="GO" id="GO:0005737">
    <property type="term" value="C:cytoplasm"/>
    <property type="evidence" value="ECO:0007669"/>
    <property type="project" value="UniProtKB-SubCell"/>
</dbReference>
<dbReference type="eggNOG" id="COG2304">
    <property type="taxonomic scope" value="Bacteria"/>
</dbReference>
<dbReference type="STRING" id="497964.CfE428DRAFT_3808"/>
<evidence type="ECO:0000256" key="4">
    <source>
        <dbReference type="ARBA" id="ARBA00022723"/>
    </source>
</evidence>